<keyword evidence="1" id="KW-1133">Transmembrane helix</keyword>
<organism evidence="2 3">
    <name type="scientific">Plectus sambesii</name>
    <dbReference type="NCBI Taxonomy" id="2011161"/>
    <lineage>
        <taxon>Eukaryota</taxon>
        <taxon>Metazoa</taxon>
        <taxon>Ecdysozoa</taxon>
        <taxon>Nematoda</taxon>
        <taxon>Chromadorea</taxon>
        <taxon>Plectida</taxon>
        <taxon>Plectina</taxon>
        <taxon>Plectoidea</taxon>
        <taxon>Plectidae</taxon>
        <taxon>Plectus</taxon>
    </lineage>
</organism>
<keyword evidence="1" id="KW-0812">Transmembrane</keyword>
<keyword evidence="2" id="KW-1185">Reference proteome</keyword>
<reference evidence="3" key="1">
    <citation type="submission" date="2022-11" db="UniProtKB">
        <authorList>
            <consortium name="WormBaseParasite"/>
        </authorList>
    </citation>
    <scope>IDENTIFICATION</scope>
</reference>
<sequence length="160" mass="17661">MDVPGPHQLSMSITKVVIDAPLACSKAALSTLLSIRPHLDVVFPICCKAKCLYINNRCPEVGEVECRHMDDKSVPQESAAAAVTKTGGLIWPLLYIVLFGMFLVLLICFLRYIIANKPIDIVVPRVSCETCLGSMKSFIERLVAMVILCAIRLLLLLLLY</sequence>
<accession>A0A914VWJ0</accession>
<feature type="transmembrane region" description="Helical" evidence="1">
    <location>
        <begin position="142"/>
        <end position="159"/>
    </location>
</feature>
<name>A0A914VWJ0_9BILA</name>
<proteinExistence type="predicted"/>
<keyword evidence="1" id="KW-0472">Membrane</keyword>
<dbReference type="AlphaFoldDB" id="A0A914VWJ0"/>
<dbReference type="WBParaSite" id="PSAMB.scaffold2622size22165.g18479.t1">
    <property type="protein sequence ID" value="PSAMB.scaffold2622size22165.g18479.t1"/>
    <property type="gene ID" value="PSAMB.scaffold2622size22165.g18479"/>
</dbReference>
<evidence type="ECO:0000256" key="1">
    <source>
        <dbReference type="SAM" id="Phobius"/>
    </source>
</evidence>
<protein>
    <submittedName>
        <fullName evidence="3">Uncharacterized protein</fullName>
    </submittedName>
</protein>
<dbReference type="Proteomes" id="UP000887566">
    <property type="component" value="Unplaced"/>
</dbReference>
<evidence type="ECO:0000313" key="3">
    <source>
        <dbReference type="WBParaSite" id="PSAMB.scaffold2622size22165.g18479.t1"/>
    </source>
</evidence>
<feature type="transmembrane region" description="Helical" evidence="1">
    <location>
        <begin position="93"/>
        <end position="114"/>
    </location>
</feature>
<evidence type="ECO:0000313" key="2">
    <source>
        <dbReference type="Proteomes" id="UP000887566"/>
    </source>
</evidence>